<proteinExistence type="predicted"/>
<comment type="caution">
    <text evidence="1">The sequence shown here is derived from an EMBL/GenBank/DDBJ whole genome shotgun (WGS) entry which is preliminary data.</text>
</comment>
<accession>A0ACC2EIK5</accession>
<keyword evidence="2" id="KW-1185">Reference proteome</keyword>
<name>A0ACC2EIK5_DIPCM</name>
<dbReference type="EMBL" id="CM055093">
    <property type="protein sequence ID" value="KAJ7566289.1"/>
    <property type="molecule type" value="Genomic_DNA"/>
</dbReference>
<organism evidence="1 2">
    <name type="scientific">Diphasiastrum complanatum</name>
    <name type="common">Issler's clubmoss</name>
    <name type="synonym">Lycopodium complanatum</name>
    <dbReference type="NCBI Taxonomy" id="34168"/>
    <lineage>
        <taxon>Eukaryota</taxon>
        <taxon>Viridiplantae</taxon>
        <taxon>Streptophyta</taxon>
        <taxon>Embryophyta</taxon>
        <taxon>Tracheophyta</taxon>
        <taxon>Lycopodiopsida</taxon>
        <taxon>Lycopodiales</taxon>
        <taxon>Lycopodiaceae</taxon>
        <taxon>Lycopodioideae</taxon>
        <taxon>Diphasiastrum</taxon>
    </lineage>
</organism>
<protein>
    <submittedName>
        <fullName evidence="1">Uncharacterized protein</fullName>
    </submittedName>
</protein>
<evidence type="ECO:0000313" key="2">
    <source>
        <dbReference type="Proteomes" id="UP001162992"/>
    </source>
</evidence>
<sequence length="453" mass="50890">MATSKQRFVLGRQSSLAPEESSGSSTSDGELTSAEQLDQAIQLLYLASKGDVDGVKCLLDSGVDVNSKDFDGRTALHLAACEGQKEVVELLVHKGADVNATDRWGSTPLADARHYNNTDVCRFLESCGTKNTARSRIKAPLELLSTKDIPDYEINPAEIKEISNYPEGKDTYILAEWRGTKVFLKKICQDVLVDDHAINAFKDELSLLLQLRHPNVVQFLGAVTQSTPLTIIIEYLPKGNLHDYMKGIGRPLKPVKAVKLALDIARGMNYLHERKPDAIIHRNLTPSNLWRDKACHLKVGEFGFSKRLNMASDSVRETEEGLLSGSSCRYMAPELFRLEAHDRKVDVFSFGLILQEMIEGSPPLVDQSPEEAAAAYAHRDLRPPFKVKSKYYPTGLKELIEECWDKDPKKRPSFAKIIIRLETIKRECTEKRSFQRFITHIKYSKLLTGEESI</sequence>
<reference evidence="2" key="1">
    <citation type="journal article" date="2024" name="Proc. Natl. Acad. Sci. U.S.A.">
        <title>Extraordinary preservation of gene collinearity over three hundred million years revealed in homosporous lycophytes.</title>
        <authorList>
            <person name="Li C."/>
            <person name="Wickell D."/>
            <person name="Kuo L.Y."/>
            <person name="Chen X."/>
            <person name="Nie B."/>
            <person name="Liao X."/>
            <person name="Peng D."/>
            <person name="Ji J."/>
            <person name="Jenkins J."/>
            <person name="Williams M."/>
            <person name="Shu S."/>
            <person name="Plott C."/>
            <person name="Barry K."/>
            <person name="Rajasekar S."/>
            <person name="Grimwood J."/>
            <person name="Han X."/>
            <person name="Sun S."/>
            <person name="Hou Z."/>
            <person name="He W."/>
            <person name="Dai G."/>
            <person name="Sun C."/>
            <person name="Schmutz J."/>
            <person name="Leebens-Mack J.H."/>
            <person name="Li F.W."/>
            <person name="Wang L."/>
        </authorList>
    </citation>
    <scope>NUCLEOTIDE SEQUENCE [LARGE SCALE GENOMIC DNA]</scope>
    <source>
        <strain evidence="2">cv. PW_Plant_1</strain>
    </source>
</reference>
<evidence type="ECO:0000313" key="1">
    <source>
        <dbReference type="EMBL" id="KAJ7566289.1"/>
    </source>
</evidence>
<dbReference type="Proteomes" id="UP001162992">
    <property type="component" value="Chromosome 2"/>
</dbReference>
<gene>
    <name evidence="1" type="ORF">O6H91_02G095700</name>
</gene>